<evidence type="ECO:0000313" key="3">
    <source>
        <dbReference type="Proteomes" id="UP000019116"/>
    </source>
</evidence>
<dbReference type="Gramene" id="TraesCLE_scaffold_087547_01G000300.1">
    <property type="protein sequence ID" value="TraesCLE_scaffold_087547_01G000300.1"/>
    <property type="gene ID" value="TraesCLE_scaffold_087547_01G000300"/>
</dbReference>
<feature type="domain" description="KIB1-4 beta-propeller" evidence="1">
    <location>
        <begin position="236"/>
        <end position="313"/>
    </location>
</feature>
<dbReference type="Proteomes" id="UP000019116">
    <property type="component" value="Chromosome 4D"/>
</dbReference>
<dbReference type="EnsemblPlants" id="TraesCS4D02G058600.1">
    <property type="protein sequence ID" value="TraesCS4D02G058600.1"/>
    <property type="gene ID" value="TraesCS4D02G058600"/>
</dbReference>
<dbReference type="OMA" id="HMIHFRA"/>
<dbReference type="Gramene" id="TraesCS4D03G0107800.1">
    <property type="protein sequence ID" value="TraesCS4D03G0107800.1.CDS"/>
    <property type="gene ID" value="TraesCS4D03G0107800"/>
</dbReference>
<reference evidence="2" key="2">
    <citation type="submission" date="2018-10" db="UniProtKB">
        <authorList>
            <consortium name="EnsemblPlants"/>
        </authorList>
    </citation>
    <scope>IDENTIFICATION</scope>
</reference>
<dbReference type="OrthoDB" id="600273at2759"/>
<dbReference type="AlphaFoldDB" id="A0A3B6JD99"/>
<protein>
    <recommendedName>
        <fullName evidence="1">KIB1-4 beta-propeller domain-containing protein</fullName>
    </recommendedName>
</protein>
<dbReference type="PANTHER" id="PTHR33165:SF99">
    <property type="entry name" value="DUF295 DOMAIN-CONTAINING PROTEIN"/>
    <property type="match status" value="1"/>
</dbReference>
<evidence type="ECO:0000313" key="2">
    <source>
        <dbReference type="EnsemblPlants" id="TraesCS4D02G058600.1"/>
    </source>
</evidence>
<sequence length="403" mass="45325">MAAADWSSLPCDLVRRIADCFLAANDVDYYMDLRAVCGSWRSATDDPKDSPDDPRFRPRQWVVLDDDVFRREHTRLLVNTHTGRSPRKELPLLGGHRYRHVATTPGGFFVLADYDDYDAARVLNPFTGHMIHFRATVPSDTVDVAAVIGSAPTLVLLCDSDRKRYVAGSDSRSFAVYQEEDAYPLIRLAVAGGMYADGEQRPLPPLPAAVAGEVFHLMRVFSVEPSEMFWSDVVEHVVDDAPAPEIEHANNNRCYLVFRMDDSNRGVLEPVKSIGRHAIFVGCCRCLAVDADKFPSVEANCIYHLVGMNPYGDFYFHDVYKFDLEDGTEEMVAEAISWSDPITRRDADPPFTAVQLLSSYTINVRGSELVIPETCRVDIDQLVEEFFSTEDKEFFAMFPLQLG</sequence>
<dbReference type="Gramene" id="TraesCAD_scaffold_107288_01G000100.1">
    <property type="protein sequence ID" value="TraesCAD_scaffold_107288_01G000100.1"/>
    <property type="gene ID" value="TraesCAD_scaffold_107288_01G000100"/>
</dbReference>
<dbReference type="Pfam" id="PF03478">
    <property type="entry name" value="Beta-prop_KIB1-4"/>
    <property type="match status" value="1"/>
</dbReference>
<keyword evidence="3" id="KW-1185">Reference proteome</keyword>
<dbReference type="Gramene" id="TraesWEE_scaffold_100540_01G000100.1">
    <property type="protein sequence ID" value="TraesWEE_scaffold_100540_01G000100.1"/>
    <property type="gene ID" value="TraesWEE_scaffold_100540_01G000100"/>
</dbReference>
<organism evidence="2">
    <name type="scientific">Triticum aestivum</name>
    <name type="common">Wheat</name>
    <dbReference type="NCBI Taxonomy" id="4565"/>
    <lineage>
        <taxon>Eukaryota</taxon>
        <taxon>Viridiplantae</taxon>
        <taxon>Streptophyta</taxon>
        <taxon>Embryophyta</taxon>
        <taxon>Tracheophyta</taxon>
        <taxon>Spermatophyta</taxon>
        <taxon>Magnoliopsida</taxon>
        <taxon>Liliopsida</taxon>
        <taxon>Poales</taxon>
        <taxon>Poaceae</taxon>
        <taxon>BOP clade</taxon>
        <taxon>Pooideae</taxon>
        <taxon>Triticodae</taxon>
        <taxon>Triticeae</taxon>
        <taxon>Triticinae</taxon>
        <taxon>Triticum</taxon>
    </lineage>
</organism>
<accession>A0A3B6JD99</accession>
<dbReference type="Gramene" id="TraesROB_scaffold_010209_01G000300.1">
    <property type="protein sequence ID" value="TraesROB_scaffold_010209_01G000300.1"/>
    <property type="gene ID" value="TraesROB_scaffold_010209_01G000300"/>
</dbReference>
<proteinExistence type="predicted"/>
<reference evidence="2" key="1">
    <citation type="submission" date="2018-08" db="EMBL/GenBank/DDBJ databases">
        <authorList>
            <person name="Rossello M."/>
        </authorList>
    </citation>
    <scope>NUCLEOTIDE SEQUENCE [LARGE SCALE GENOMIC DNA]</scope>
    <source>
        <strain evidence="2">cv. Chinese Spring</strain>
    </source>
</reference>
<name>A0A3B6JD99_WHEAT</name>
<evidence type="ECO:0000259" key="1">
    <source>
        <dbReference type="Pfam" id="PF03478"/>
    </source>
</evidence>
<dbReference type="PANTHER" id="PTHR33165">
    <property type="entry name" value="F-BOX DOMAIN CONTAINING PROTEIN-LIKE-RELATED"/>
    <property type="match status" value="1"/>
</dbReference>
<dbReference type="Gramene" id="TraesCS4D02G058600.1">
    <property type="protein sequence ID" value="TraesCS4D02G058600.1"/>
    <property type="gene ID" value="TraesCS4D02G058600"/>
</dbReference>
<dbReference type="InterPro" id="IPR005174">
    <property type="entry name" value="KIB1-4_b-propeller"/>
</dbReference>